<reference evidence="1" key="1">
    <citation type="submission" date="2019-08" db="EMBL/GenBank/DDBJ databases">
        <authorList>
            <person name="Kucharzyk K."/>
            <person name="Murdoch R.W."/>
            <person name="Higgins S."/>
            <person name="Loffler F."/>
        </authorList>
    </citation>
    <scope>NUCLEOTIDE SEQUENCE</scope>
</reference>
<gene>
    <name evidence="1" type="ORF">SDC9_131920</name>
</gene>
<comment type="caution">
    <text evidence="1">The sequence shown here is derived from an EMBL/GenBank/DDBJ whole genome shotgun (WGS) entry which is preliminary data.</text>
</comment>
<sequence>MSEDLRIDACIDKLEVYGLKVFKVDGAYPAVMIYFRPMSLTKHLANASDLFPDLKDIRVFMNQTESEIYEVNEVQEYVGDGKFAKALLLHVSISKEDLPKKNNYVVVQVVDAEGHLGQAATYFGFEK</sequence>
<organism evidence="1">
    <name type="scientific">bioreactor metagenome</name>
    <dbReference type="NCBI Taxonomy" id="1076179"/>
    <lineage>
        <taxon>unclassified sequences</taxon>
        <taxon>metagenomes</taxon>
        <taxon>ecological metagenomes</taxon>
    </lineage>
</organism>
<dbReference type="AlphaFoldDB" id="A0A645D680"/>
<dbReference type="EMBL" id="VSSQ01033303">
    <property type="protein sequence ID" value="MPM84844.1"/>
    <property type="molecule type" value="Genomic_DNA"/>
</dbReference>
<evidence type="ECO:0000313" key="1">
    <source>
        <dbReference type="EMBL" id="MPM84844.1"/>
    </source>
</evidence>
<accession>A0A645D680</accession>
<proteinExistence type="predicted"/>
<name>A0A645D680_9ZZZZ</name>
<protein>
    <submittedName>
        <fullName evidence="1">Uncharacterized protein</fullName>
    </submittedName>
</protein>